<dbReference type="SUPFAM" id="SSF55073">
    <property type="entry name" value="Nucleotide cyclase"/>
    <property type="match status" value="1"/>
</dbReference>
<gene>
    <name evidence="5" type="ORF">JAJ28_002549</name>
</gene>
<dbReference type="SMART" id="SM00267">
    <property type="entry name" value="GGDEF"/>
    <property type="match status" value="1"/>
</dbReference>
<dbReference type="EC" id="2.7.7.65" evidence="1"/>
<evidence type="ECO:0000256" key="1">
    <source>
        <dbReference type="ARBA" id="ARBA00012528"/>
    </source>
</evidence>
<dbReference type="CDD" id="cd01949">
    <property type="entry name" value="GGDEF"/>
    <property type="match status" value="1"/>
</dbReference>
<dbReference type="PANTHER" id="PTHR45138:SF9">
    <property type="entry name" value="DIGUANYLATE CYCLASE DGCM-RELATED"/>
    <property type="match status" value="1"/>
</dbReference>
<keyword evidence="3" id="KW-0812">Transmembrane</keyword>
<keyword evidence="3" id="KW-0472">Membrane</keyword>
<evidence type="ECO:0000259" key="4">
    <source>
        <dbReference type="PROSITE" id="PS50887"/>
    </source>
</evidence>
<dbReference type="NCBIfam" id="TIGR00254">
    <property type="entry name" value="GGDEF"/>
    <property type="match status" value="1"/>
</dbReference>
<evidence type="ECO:0000256" key="2">
    <source>
        <dbReference type="ARBA" id="ARBA00034247"/>
    </source>
</evidence>
<feature type="domain" description="GGDEF" evidence="4">
    <location>
        <begin position="313"/>
        <end position="442"/>
    </location>
</feature>
<dbReference type="AlphaFoldDB" id="A0AAD3UAY1"/>
<dbReference type="EMBL" id="DACTUL010000019">
    <property type="protein sequence ID" value="HAT6344807.1"/>
    <property type="molecule type" value="Genomic_DNA"/>
</dbReference>
<accession>A0AAD3UAY1</accession>
<keyword evidence="3" id="KW-1133">Transmembrane helix</keyword>
<name>A0AAD3UAY1_AERHY</name>
<comment type="caution">
    <text evidence="5">The sequence shown here is derived from an EMBL/GenBank/DDBJ whole genome shotgun (WGS) entry which is preliminary data.</text>
</comment>
<dbReference type="InterPro" id="IPR050469">
    <property type="entry name" value="Diguanylate_Cyclase"/>
</dbReference>
<dbReference type="InterPro" id="IPR029787">
    <property type="entry name" value="Nucleotide_cyclase"/>
</dbReference>
<dbReference type="InterPro" id="IPR043128">
    <property type="entry name" value="Rev_trsase/Diguanyl_cyclase"/>
</dbReference>
<feature type="transmembrane region" description="Helical" evidence="3">
    <location>
        <begin position="146"/>
        <end position="167"/>
    </location>
</feature>
<dbReference type="PANTHER" id="PTHR45138">
    <property type="entry name" value="REGULATORY COMPONENTS OF SENSORY TRANSDUCTION SYSTEM"/>
    <property type="match status" value="1"/>
</dbReference>
<protein>
    <recommendedName>
        <fullName evidence="1">diguanylate cyclase</fullName>
        <ecNumber evidence="1">2.7.7.65</ecNumber>
    </recommendedName>
</protein>
<proteinExistence type="predicted"/>
<feature type="transmembrane region" description="Helical" evidence="3">
    <location>
        <begin position="173"/>
        <end position="195"/>
    </location>
</feature>
<dbReference type="GO" id="GO:1902201">
    <property type="term" value="P:negative regulation of bacterial-type flagellum-dependent cell motility"/>
    <property type="evidence" value="ECO:0007669"/>
    <property type="project" value="TreeGrafter"/>
</dbReference>
<dbReference type="Gene3D" id="3.30.70.270">
    <property type="match status" value="1"/>
</dbReference>
<sequence>MAVVAAIVPGSLKPLLSGVIHAVIRPSHPALRSLRRSRQEEPTPLMQSLFSSAQLLSLVLFVSLSHIGVAAIFAYLWHTQRPLRSLLYWSASELAIAAAFGCLLLRTLTGDSSLANILLTNLLIIATPLLYERGLRHFFRREADRFGWLCPLLALAGFLLFAVTAAQLPPDDIHSRIVVLSGAISLQICLLLWQLWRYQRLAPAYRVLRFAILLLALQLALQLVRMAKHQWWPESAASSLTDPLLGPVILLSLLFTIARSFILLSLVHTRQQQALLATQRELERRANLDALTGLDSRHHFEQQLAARACRSARPWQLLLIDLDNFKQINDRHGHPAGDAMLRVVGRVIRESLPPAGLAGRLGGDELALLVTETPQTLPACCQTLQQRVADATRPLAGGPISLSIGLTSLQQGERFEQAYPRADRALYAAKQAGRQRACIQEPHHSEPRPLWPLATQT</sequence>
<reference evidence="5" key="1">
    <citation type="journal article" date="2018" name="Genome Biol.">
        <title>SKESA: strategic k-mer extension for scrupulous assemblies.</title>
        <authorList>
            <person name="Souvorov A."/>
            <person name="Agarwala R."/>
            <person name="Lipman D.J."/>
        </authorList>
    </citation>
    <scope>NUCLEOTIDE SEQUENCE</scope>
    <source>
        <strain evidence="5">OLC2673_Aeromonas</strain>
    </source>
</reference>
<dbReference type="PROSITE" id="PS50887">
    <property type="entry name" value="GGDEF"/>
    <property type="match status" value="1"/>
</dbReference>
<feature type="transmembrane region" description="Helical" evidence="3">
    <location>
        <begin position="114"/>
        <end position="134"/>
    </location>
</feature>
<dbReference type="GO" id="GO:0052621">
    <property type="term" value="F:diguanylate cyclase activity"/>
    <property type="evidence" value="ECO:0007669"/>
    <property type="project" value="UniProtKB-EC"/>
</dbReference>
<evidence type="ECO:0000313" key="6">
    <source>
        <dbReference type="Proteomes" id="UP000859505"/>
    </source>
</evidence>
<feature type="transmembrane region" description="Helical" evidence="3">
    <location>
        <begin position="244"/>
        <end position="267"/>
    </location>
</feature>
<evidence type="ECO:0000256" key="3">
    <source>
        <dbReference type="SAM" id="Phobius"/>
    </source>
</evidence>
<feature type="transmembrane region" description="Helical" evidence="3">
    <location>
        <begin position="86"/>
        <end position="108"/>
    </location>
</feature>
<dbReference type="GO" id="GO:0005886">
    <property type="term" value="C:plasma membrane"/>
    <property type="evidence" value="ECO:0007669"/>
    <property type="project" value="TreeGrafter"/>
</dbReference>
<dbReference type="Proteomes" id="UP000859505">
    <property type="component" value="Unassembled WGS sequence"/>
</dbReference>
<feature type="transmembrane region" description="Helical" evidence="3">
    <location>
        <begin position="55"/>
        <end position="77"/>
    </location>
</feature>
<comment type="catalytic activity">
    <reaction evidence="2">
        <text>2 GTP = 3',3'-c-di-GMP + 2 diphosphate</text>
        <dbReference type="Rhea" id="RHEA:24898"/>
        <dbReference type="ChEBI" id="CHEBI:33019"/>
        <dbReference type="ChEBI" id="CHEBI:37565"/>
        <dbReference type="ChEBI" id="CHEBI:58805"/>
        <dbReference type="EC" id="2.7.7.65"/>
    </reaction>
</comment>
<organism evidence="5 6">
    <name type="scientific">Aeromonas hydrophila</name>
    <dbReference type="NCBI Taxonomy" id="644"/>
    <lineage>
        <taxon>Bacteria</taxon>
        <taxon>Pseudomonadati</taxon>
        <taxon>Pseudomonadota</taxon>
        <taxon>Gammaproteobacteria</taxon>
        <taxon>Aeromonadales</taxon>
        <taxon>Aeromonadaceae</taxon>
        <taxon>Aeromonas</taxon>
    </lineage>
</organism>
<dbReference type="InterPro" id="IPR000160">
    <property type="entry name" value="GGDEF_dom"/>
</dbReference>
<reference evidence="5" key="2">
    <citation type="submission" date="2020-01" db="EMBL/GenBank/DDBJ databases">
        <authorList>
            <consortium name="NCBI Pathogen Detection Project"/>
        </authorList>
    </citation>
    <scope>NUCLEOTIDE SEQUENCE</scope>
    <source>
        <strain evidence="5">OLC2673_Aeromonas</strain>
    </source>
</reference>
<dbReference type="Pfam" id="PF00990">
    <property type="entry name" value="GGDEF"/>
    <property type="match status" value="1"/>
</dbReference>
<dbReference type="GO" id="GO:0043709">
    <property type="term" value="P:cell adhesion involved in single-species biofilm formation"/>
    <property type="evidence" value="ECO:0007669"/>
    <property type="project" value="TreeGrafter"/>
</dbReference>
<evidence type="ECO:0000313" key="5">
    <source>
        <dbReference type="EMBL" id="HAT6344807.1"/>
    </source>
</evidence>
<feature type="transmembrane region" description="Helical" evidence="3">
    <location>
        <begin position="207"/>
        <end position="224"/>
    </location>
</feature>